<dbReference type="PANTHER" id="PTHR43420">
    <property type="entry name" value="ACETYLTRANSFERASE"/>
    <property type="match status" value="1"/>
</dbReference>
<evidence type="ECO:0000256" key="1">
    <source>
        <dbReference type="ARBA" id="ARBA00022679"/>
    </source>
</evidence>
<dbReference type="CDD" id="cd04301">
    <property type="entry name" value="NAT_SF"/>
    <property type="match status" value="1"/>
</dbReference>
<protein>
    <submittedName>
        <fullName evidence="4">Ribosomal protein S18 acetylase RimI-like enzyme</fullName>
    </submittedName>
</protein>
<evidence type="ECO:0000313" key="5">
    <source>
        <dbReference type="Proteomes" id="UP000238071"/>
    </source>
</evidence>
<comment type="caution">
    <text evidence="4">The sequence shown here is derived from an EMBL/GenBank/DDBJ whole genome shotgun (WGS) entry which is preliminary data.</text>
</comment>
<evidence type="ECO:0000313" key="4">
    <source>
        <dbReference type="EMBL" id="PPK71681.1"/>
    </source>
</evidence>
<keyword evidence="4" id="KW-0687">Ribonucleoprotein</keyword>
<dbReference type="InterPro" id="IPR016181">
    <property type="entry name" value="Acyl_CoA_acyltransferase"/>
</dbReference>
<keyword evidence="5" id="KW-1185">Reference proteome</keyword>
<proteinExistence type="predicted"/>
<dbReference type="SUPFAM" id="SSF55729">
    <property type="entry name" value="Acyl-CoA N-acyltransferases (Nat)"/>
    <property type="match status" value="1"/>
</dbReference>
<keyword evidence="1" id="KW-0808">Transferase</keyword>
<keyword evidence="4" id="KW-0689">Ribosomal protein</keyword>
<name>A0A2S6H2M0_9GAMM</name>
<dbReference type="PROSITE" id="PS51186">
    <property type="entry name" value="GNAT"/>
    <property type="match status" value="1"/>
</dbReference>
<dbReference type="InterPro" id="IPR050680">
    <property type="entry name" value="YpeA/RimI_acetyltransf"/>
</dbReference>
<dbReference type="Proteomes" id="UP000238071">
    <property type="component" value="Unassembled WGS sequence"/>
</dbReference>
<dbReference type="InterPro" id="IPR000182">
    <property type="entry name" value="GNAT_dom"/>
</dbReference>
<evidence type="ECO:0000259" key="3">
    <source>
        <dbReference type="PROSITE" id="PS51186"/>
    </source>
</evidence>
<dbReference type="EMBL" id="PTIY01000006">
    <property type="protein sequence ID" value="PPK71681.1"/>
    <property type="molecule type" value="Genomic_DNA"/>
</dbReference>
<sequence>MSPPDFYLRSVHERDQEFIDILYRSTREDLLMLPMDPVFIDNLVRSQQQLHAFGVQQNYPNAQTKILESQSQALGRMIYEHATGDIHLIDIAVLPSAQGQGLARYMLQYLQQMAGTHQVSLSLRVVKNNFKARRLYLSAGFQIVDEDALSEQMRWRAGITV</sequence>
<reference evidence="4 5" key="1">
    <citation type="submission" date="2018-02" db="EMBL/GenBank/DDBJ databases">
        <title>Subsurface microbial communities from deep shales in Ohio and West Virginia, USA.</title>
        <authorList>
            <person name="Wrighton K."/>
        </authorList>
    </citation>
    <scope>NUCLEOTIDE SEQUENCE [LARGE SCALE GENOMIC DNA]</scope>
    <source>
        <strain evidence="4 5">OWC-G53F</strain>
    </source>
</reference>
<evidence type="ECO:0000256" key="2">
    <source>
        <dbReference type="ARBA" id="ARBA00023315"/>
    </source>
</evidence>
<organism evidence="4 5">
    <name type="scientific">Methylobacter tundripaludum</name>
    <dbReference type="NCBI Taxonomy" id="173365"/>
    <lineage>
        <taxon>Bacteria</taxon>
        <taxon>Pseudomonadati</taxon>
        <taxon>Pseudomonadota</taxon>
        <taxon>Gammaproteobacteria</taxon>
        <taxon>Methylococcales</taxon>
        <taxon>Methylococcaceae</taxon>
        <taxon>Methylobacter</taxon>
    </lineage>
</organism>
<dbReference type="AlphaFoldDB" id="A0A2S6H2M0"/>
<gene>
    <name evidence="4" type="ORF">B0F88_10629</name>
</gene>
<keyword evidence="2" id="KW-0012">Acyltransferase</keyword>
<dbReference type="Gene3D" id="3.40.630.30">
    <property type="match status" value="1"/>
</dbReference>
<dbReference type="GO" id="GO:0016747">
    <property type="term" value="F:acyltransferase activity, transferring groups other than amino-acyl groups"/>
    <property type="evidence" value="ECO:0007669"/>
    <property type="project" value="InterPro"/>
</dbReference>
<feature type="domain" description="N-acetyltransferase" evidence="3">
    <location>
        <begin position="6"/>
        <end position="161"/>
    </location>
</feature>
<dbReference type="Pfam" id="PF00583">
    <property type="entry name" value="Acetyltransf_1"/>
    <property type="match status" value="1"/>
</dbReference>
<dbReference type="GO" id="GO:0005840">
    <property type="term" value="C:ribosome"/>
    <property type="evidence" value="ECO:0007669"/>
    <property type="project" value="UniProtKB-KW"/>
</dbReference>
<accession>A0A2S6H2M0</accession>